<sequence>MSCIASDLTVFSANRLSAAVAIKLEPESLQEIPYTNFAVECHQNGRLAFRKTFYSHKMDTTIGEFEAMESTETNPSIAVLYFKSISYAQLQRDFPKTVKTTGKLGFYSFSMFNKMSGDVDDIVNGTFYNEDVRHAIGEYMRKERFCKVFTNTNRTGIESDYSLTEFTRSLPFDSCSDDNTIAERLIEAWTRFSIDNTDNCYLSHIFVNNTYWSKSLDSTLSHAMIQFQLNNVFQKTLVLILSAEGIPVGQFGNSYTGKVEERNPILLAHVPPKLRTLYPDHVFQIEQNQNKLITHKDVFELLNSFVRLSKGQTIQPTDPEFVEWRMEHKRGVSLWQSLLPTKRTCVEAMIPDEFCLCMEHMLEQERIYNETDNMAATLYQKMDTEIRARHPCIQETTRVADRNYTLVHNLNSAILNGTDEYVEFLLFTVHAYSNGLSAEKNFFISVNGQFKHMLNGERDIRQAYPYVTDGTGSMCMAGFMDRFCEMCHRKFYMSPP</sequence>
<proteinExistence type="predicted"/>
<organism evidence="1 2">
    <name type="scientific">Caenorhabditis japonica</name>
    <dbReference type="NCBI Taxonomy" id="281687"/>
    <lineage>
        <taxon>Eukaryota</taxon>
        <taxon>Metazoa</taxon>
        <taxon>Ecdysozoa</taxon>
        <taxon>Nematoda</taxon>
        <taxon>Chromadorea</taxon>
        <taxon>Rhabditida</taxon>
        <taxon>Rhabditina</taxon>
        <taxon>Rhabditomorpha</taxon>
        <taxon>Rhabditoidea</taxon>
        <taxon>Rhabditidae</taxon>
        <taxon>Peloderinae</taxon>
        <taxon>Caenorhabditis</taxon>
    </lineage>
</organism>
<evidence type="ECO:0000313" key="1">
    <source>
        <dbReference type="EnsemblMetazoa" id="CJA11956a.1"/>
    </source>
</evidence>
<dbReference type="Pfam" id="PF02995">
    <property type="entry name" value="DUF229"/>
    <property type="match status" value="2"/>
</dbReference>
<evidence type="ECO:0000313" key="2">
    <source>
        <dbReference type="Proteomes" id="UP000005237"/>
    </source>
</evidence>
<dbReference type="GO" id="GO:0005615">
    <property type="term" value="C:extracellular space"/>
    <property type="evidence" value="ECO:0007669"/>
    <property type="project" value="TreeGrafter"/>
</dbReference>
<dbReference type="PANTHER" id="PTHR10974:SF4">
    <property type="entry name" value="PROTEIN CBG09258"/>
    <property type="match status" value="1"/>
</dbReference>
<keyword evidence="2" id="KW-1185">Reference proteome</keyword>
<dbReference type="PANTHER" id="PTHR10974">
    <property type="entry name" value="FI08016P-RELATED"/>
    <property type="match status" value="1"/>
</dbReference>
<name>A0A8R1DUH1_CAEJA</name>
<dbReference type="EnsemblMetazoa" id="CJA11956a.1">
    <property type="protein sequence ID" value="CJA11956a.1"/>
    <property type="gene ID" value="WBGene00131160"/>
</dbReference>
<reference evidence="2" key="1">
    <citation type="submission" date="2010-08" db="EMBL/GenBank/DDBJ databases">
        <authorList>
            <consortium name="Caenorhabditis japonica Sequencing Consortium"/>
            <person name="Wilson R.K."/>
        </authorList>
    </citation>
    <scope>NUCLEOTIDE SEQUENCE [LARGE SCALE GENOMIC DNA]</scope>
    <source>
        <strain evidence="2">DF5081</strain>
    </source>
</reference>
<dbReference type="InterPro" id="IPR004245">
    <property type="entry name" value="DUF229"/>
</dbReference>
<accession>A0A8R1DUH1</accession>
<protein>
    <submittedName>
        <fullName evidence="1">Uncharacterized protein</fullName>
    </submittedName>
</protein>
<dbReference type="Proteomes" id="UP000005237">
    <property type="component" value="Unassembled WGS sequence"/>
</dbReference>
<reference evidence="1" key="2">
    <citation type="submission" date="2022-06" db="UniProtKB">
        <authorList>
            <consortium name="EnsemblMetazoa"/>
        </authorList>
    </citation>
    <scope>IDENTIFICATION</scope>
    <source>
        <strain evidence="1">DF5081</strain>
    </source>
</reference>
<dbReference type="AlphaFoldDB" id="A0A8R1DUH1"/>